<dbReference type="CDD" id="cd06455">
    <property type="entry name" value="M3A_TOP"/>
    <property type="match status" value="1"/>
</dbReference>
<keyword evidence="6 7" id="KW-0482">Metalloprotease</keyword>
<evidence type="ECO:0000256" key="7">
    <source>
        <dbReference type="RuleBase" id="RU003435"/>
    </source>
</evidence>
<gene>
    <name evidence="9" type="ORF">THASP1DRAFT_31522</name>
</gene>
<dbReference type="FunFam" id="3.40.390.10:FF:000006">
    <property type="entry name" value="Thimet oligopeptidase 1"/>
    <property type="match status" value="1"/>
</dbReference>
<dbReference type="GO" id="GO:0005758">
    <property type="term" value="C:mitochondrial intermembrane space"/>
    <property type="evidence" value="ECO:0007669"/>
    <property type="project" value="TreeGrafter"/>
</dbReference>
<name>A0A4P9XLD2_9FUNG</name>
<dbReference type="EMBL" id="KZ992840">
    <property type="protein sequence ID" value="RKP06668.1"/>
    <property type="molecule type" value="Genomic_DNA"/>
</dbReference>
<dbReference type="GO" id="GO:0006518">
    <property type="term" value="P:peptide metabolic process"/>
    <property type="evidence" value="ECO:0007669"/>
    <property type="project" value="TreeGrafter"/>
</dbReference>
<keyword evidence="3 7" id="KW-0479">Metal-binding</keyword>
<dbReference type="InterPro" id="IPR045090">
    <property type="entry name" value="Pept_M3A_M3B"/>
</dbReference>
<keyword evidence="4 7" id="KW-0378">Hydrolase</keyword>
<evidence type="ECO:0000256" key="4">
    <source>
        <dbReference type="ARBA" id="ARBA00022801"/>
    </source>
</evidence>
<dbReference type="OrthoDB" id="534666at2759"/>
<dbReference type="InterPro" id="IPR001567">
    <property type="entry name" value="Pept_M3A_M3B_dom"/>
</dbReference>
<dbReference type="PANTHER" id="PTHR11804:SF84">
    <property type="entry name" value="SACCHAROLYSIN"/>
    <property type="match status" value="1"/>
</dbReference>
<dbReference type="GO" id="GO:0006508">
    <property type="term" value="P:proteolysis"/>
    <property type="evidence" value="ECO:0007669"/>
    <property type="project" value="UniProtKB-KW"/>
</dbReference>
<organism evidence="9 10">
    <name type="scientific">Thamnocephalis sphaerospora</name>
    <dbReference type="NCBI Taxonomy" id="78915"/>
    <lineage>
        <taxon>Eukaryota</taxon>
        <taxon>Fungi</taxon>
        <taxon>Fungi incertae sedis</taxon>
        <taxon>Zoopagomycota</taxon>
        <taxon>Zoopagomycotina</taxon>
        <taxon>Zoopagomycetes</taxon>
        <taxon>Zoopagales</taxon>
        <taxon>Sigmoideomycetaceae</taxon>
        <taxon>Thamnocephalis</taxon>
    </lineage>
</organism>
<evidence type="ECO:0000313" key="10">
    <source>
        <dbReference type="Proteomes" id="UP000271241"/>
    </source>
</evidence>
<dbReference type="GO" id="GO:0004222">
    <property type="term" value="F:metalloendopeptidase activity"/>
    <property type="evidence" value="ECO:0007669"/>
    <property type="project" value="InterPro"/>
</dbReference>
<evidence type="ECO:0000256" key="1">
    <source>
        <dbReference type="ARBA" id="ARBA00006040"/>
    </source>
</evidence>
<dbReference type="InterPro" id="IPR024080">
    <property type="entry name" value="Neurolysin/TOP_N"/>
</dbReference>
<feature type="domain" description="Peptidase M3A/M3B catalytic" evidence="8">
    <location>
        <begin position="215"/>
        <end position="672"/>
    </location>
</feature>
<accession>A0A4P9XLD2</accession>
<proteinExistence type="inferred from homology"/>
<evidence type="ECO:0000313" key="9">
    <source>
        <dbReference type="EMBL" id="RKP06668.1"/>
    </source>
</evidence>
<evidence type="ECO:0000259" key="8">
    <source>
        <dbReference type="Pfam" id="PF01432"/>
    </source>
</evidence>
<dbReference type="InterPro" id="IPR024077">
    <property type="entry name" value="Neurolysin/TOP_dom2"/>
</dbReference>
<dbReference type="Gene3D" id="1.20.1050.40">
    <property type="entry name" value="Endopeptidase. Chain P, domain 1"/>
    <property type="match status" value="1"/>
</dbReference>
<keyword evidence="10" id="KW-1185">Reference proteome</keyword>
<dbReference type="Gene3D" id="3.40.390.10">
    <property type="entry name" value="Collagenase (Catalytic Domain)"/>
    <property type="match status" value="1"/>
</dbReference>
<dbReference type="PANTHER" id="PTHR11804">
    <property type="entry name" value="PROTEASE M3 THIMET OLIGOPEPTIDASE-RELATED"/>
    <property type="match status" value="1"/>
</dbReference>
<comment type="similarity">
    <text evidence="1 7">Belongs to the peptidase M3 family.</text>
</comment>
<evidence type="ECO:0000256" key="2">
    <source>
        <dbReference type="ARBA" id="ARBA00022670"/>
    </source>
</evidence>
<dbReference type="Gene3D" id="1.10.1370.10">
    <property type="entry name" value="Neurolysin, domain 3"/>
    <property type="match status" value="1"/>
</dbReference>
<evidence type="ECO:0000256" key="5">
    <source>
        <dbReference type="ARBA" id="ARBA00022833"/>
    </source>
</evidence>
<dbReference type="InterPro" id="IPR024079">
    <property type="entry name" value="MetalloPept_cat_dom_sf"/>
</dbReference>
<dbReference type="STRING" id="78915.A0A4P9XLD2"/>
<reference evidence="10" key="1">
    <citation type="journal article" date="2018" name="Nat. Microbiol.">
        <title>Leveraging single-cell genomics to expand the fungal tree of life.</title>
        <authorList>
            <person name="Ahrendt S.R."/>
            <person name="Quandt C.A."/>
            <person name="Ciobanu D."/>
            <person name="Clum A."/>
            <person name="Salamov A."/>
            <person name="Andreopoulos B."/>
            <person name="Cheng J.F."/>
            <person name="Woyke T."/>
            <person name="Pelin A."/>
            <person name="Henrissat B."/>
            <person name="Reynolds N.K."/>
            <person name="Benny G.L."/>
            <person name="Smith M.E."/>
            <person name="James T.Y."/>
            <person name="Grigoriev I.V."/>
        </authorList>
    </citation>
    <scope>NUCLEOTIDE SEQUENCE [LARGE SCALE GENOMIC DNA]</scope>
    <source>
        <strain evidence="10">RSA 1356</strain>
    </source>
</reference>
<dbReference type="AlphaFoldDB" id="A0A4P9XLD2"/>
<comment type="cofactor">
    <cofactor evidence="7">
        <name>Zn(2+)</name>
        <dbReference type="ChEBI" id="CHEBI:29105"/>
    </cofactor>
    <text evidence="7">Binds 1 zinc ion.</text>
</comment>
<evidence type="ECO:0000256" key="3">
    <source>
        <dbReference type="ARBA" id="ARBA00022723"/>
    </source>
</evidence>
<sequence>MTVSKDTFLNFKLNQQQLSELGEAIITRSREVYDRVAAVPDAECSFDTVIRPLAELENWSAGEENVATFLQYVSDDKQVRDASMDVDKKLQEFGIESAMRLDLYQRVVAARANTSPEAFAALSDEDRRLFDKIELDFKRNGLALPEAQRNELKVLKKQLADQSIEFSRRVNEDATSVAVDESELDGMPRDWIDGLSKDESGKRLVTMKYPDFFPLMKMCKVEETRKKVLFANDSRCKDNVATLEKACGAKCNSIKCRRQAAKLLGYQNHAAFKLEIKMAKTDEAAISFLADLRKRLYPLAEKELDVLRRIKAQEKEKLGLPNDGQINAWDMHYYSRLLKETEYDVNDELIKEYFSMASVTAGMLKIYETVLSLKFNEIEQPPVWHKDVRMFQVSDAASGETIGHFYLDLHPRDGKYTHAACFGLRPGCQHADGRRDLPAAAMVANFSKPTADKPSLLKHNEVTTFFHELGHVMHQICSKVQWARFHGTAVERDFVEAPSQMLENWCWEAAELEKLSSHYVRKGEPLPRDQIDRMVKAKNLNAGLLNLRQIFFGTFDLTVHTAEEDLDTTALWSKLREEVTLTQNMPNTWGAATFGHIMGGYDAGYYGYLWSEVFSADMFLNRFSKEGVENPKTGMDYRTMILGPGGSRDASQMLHQFLGRDPTMDAFLKSIGLEESSKL</sequence>
<dbReference type="SUPFAM" id="SSF55486">
    <property type="entry name" value="Metalloproteases ('zincins'), catalytic domain"/>
    <property type="match status" value="1"/>
</dbReference>
<keyword evidence="5 7" id="KW-0862">Zinc</keyword>
<evidence type="ECO:0000256" key="6">
    <source>
        <dbReference type="ARBA" id="ARBA00023049"/>
    </source>
</evidence>
<dbReference type="GO" id="GO:0046872">
    <property type="term" value="F:metal ion binding"/>
    <property type="evidence" value="ECO:0007669"/>
    <property type="project" value="UniProtKB-UniRule"/>
</dbReference>
<dbReference type="Pfam" id="PF01432">
    <property type="entry name" value="Peptidase_M3"/>
    <property type="match status" value="1"/>
</dbReference>
<keyword evidence="2 7" id="KW-0645">Protease</keyword>
<dbReference type="Proteomes" id="UP000271241">
    <property type="component" value="Unassembled WGS sequence"/>
</dbReference>
<protein>
    <submittedName>
        <fullName evidence="9">Thimet oligopeptidase-like protein</fullName>
    </submittedName>
</protein>